<proteinExistence type="inferred from homology"/>
<dbReference type="GO" id="GO:0045505">
    <property type="term" value="F:dynein intermediate chain binding"/>
    <property type="evidence" value="ECO:0007669"/>
    <property type="project" value="TreeGrafter"/>
</dbReference>
<evidence type="ECO:0000256" key="1">
    <source>
        <dbReference type="ARBA" id="ARBA00008511"/>
    </source>
</evidence>
<comment type="caution">
    <text evidence="4">The sequence shown here is derived from an EMBL/GenBank/DDBJ whole genome shotgun (WGS) entry which is preliminary data.</text>
</comment>
<dbReference type="AlphaFoldDB" id="A0A830HXF9"/>
<dbReference type="PANTHER" id="PTHR21083:SF0">
    <property type="entry name" value="DYNEIN AXONEMAL ASSEMBLY FACTOR 6"/>
    <property type="match status" value="1"/>
</dbReference>
<evidence type="ECO:0000313" key="5">
    <source>
        <dbReference type="Proteomes" id="UP000660262"/>
    </source>
</evidence>
<protein>
    <submittedName>
        <fullName evidence="4">PIH1 domain containing 3</fullName>
    </submittedName>
</protein>
<feature type="compositionally biased region" description="Low complexity" evidence="2">
    <location>
        <begin position="43"/>
        <end position="55"/>
    </location>
</feature>
<dbReference type="InterPro" id="IPR041442">
    <property type="entry name" value="PIH1D1/2/3_CS-like"/>
</dbReference>
<evidence type="ECO:0000256" key="2">
    <source>
        <dbReference type="SAM" id="MobiDB-lite"/>
    </source>
</evidence>
<comment type="similarity">
    <text evidence="1">Belongs to the PIH1 family.</text>
</comment>
<dbReference type="GO" id="GO:0051087">
    <property type="term" value="F:protein-folding chaperone binding"/>
    <property type="evidence" value="ECO:0007669"/>
    <property type="project" value="InterPro"/>
</dbReference>
<dbReference type="EMBL" id="BNJQ01000035">
    <property type="protein sequence ID" value="GHP11658.1"/>
    <property type="molecule type" value="Genomic_DNA"/>
</dbReference>
<dbReference type="GO" id="GO:0070286">
    <property type="term" value="P:axonemal dynein complex assembly"/>
    <property type="evidence" value="ECO:0007669"/>
    <property type="project" value="InterPro"/>
</dbReference>
<dbReference type="InterPro" id="IPR008978">
    <property type="entry name" value="HSP20-like_chaperone"/>
</dbReference>
<reference evidence="4" key="1">
    <citation type="submission" date="2020-10" db="EMBL/GenBank/DDBJ databases">
        <title>Unveiling of a novel bifunctional photoreceptor, Dualchrome1, isolated from a cosmopolitan green alga.</title>
        <authorList>
            <person name="Suzuki S."/>
            <person name="Kawachi M."/>
        </authorList>
    </citation>
    <scope>NUCLEOTIDE SEQUENCE</scope>
    <source>
        <strain evidence="4">NIES 2893</strain>
    </source>
</reference>
<dbReference type="Proteomes" id="UP000660262">
    <property type="component" value="Unassembled WGS sequence"/>
</dbReference>
<dbReference type="Gene3D" id="2.60.40.790">
    <property type="match status" value="1"/>
</dbReference>
<organism evidence="4 5">
    <name type="scientific">Pycnococcus provasolii</name>
    <dbReference type="NCBI Taxonomy" id="41880"/>
    <lineage>
        <taxon>Eukaryota</taxon>
        <taxon>Viridiplantae</taxon>
        <taxon>Chlorophyta</taxon>
        <taxon>Pseudoscourfieldiophyceae</taxon>
        <taxon>Pseudoscourfieldiales</taxon>
        <taxon>Pycnococcaceae</taxon>
        <taxon>Pycnococcus</taxon>
    </lineage>
</organism>
<keyword evidence="5" id="KW-1185">Reference proteome</keyword>
<name>A0A830HXF9_9CHLO</name>
<sequence>MADYDALSSLLDPSGGSAVDEEPVSSGYNGQITPASFGAPSSAADARTLNAAARRSMPQPKPIDKKHPNDIWDVDDLPDAVEDDYDDGRAVPTYEIMHRQNITTADAYLGIPYVHKDPGSVDCEEMTIKIQLPGTKNVSELDLDVQATYLRLSSEKYKLNTYLPAKVDEKRGSAKWDARKETLSVVLPLVKEDPW</sequence>
<dbReference type="OrthoDB" id="25887at2759"/>
<accession>A0A830HXF9</accession>
<dbReference type="Pfam" id="PF18201">
    <property type="entry name" value="PIH1_CS"/>
    <property type="match status" value="1"/>
</dbReference>
<feature type="domain" description="PIH1D1/2/3 CS-like" evidence="3">
    <location>
        <begin position="92"/>
        <end position="189"/>
    </location>
</feature>
<gene>
    <name evidence="4" type="ORF">PPROV_001038600</name>
</gene>
<dbReference type="PANTHER" id="PTHR21083">
    <property type="entry name" value="TWISTER"/>
    <property type="match status" value="1"/>
</dbReference>
<dbReference type="GO" id="GO:0005737">
    <property type="term" value="C:cytoplasm"/>
    <property type="evidence" value="ECO:0007669"/>
    <property type="project" value="TreeGrafter"/>
</dbReference>
<dbReference type="InterPro" id="IPR026697">
    <property type="entry name" value="DNAAF6"/>
</dbReference>
<feature type="region of interest" description="Disordered" evidence="2">
    <location>
        <begin position="1"/>
        <end position="85"/>
    </location>
</feature>
<feature type="compositionally biased region" description="Acidic residues" evidence="2">
    <location>
        <begin position="72"/>
        <end position="85"/>
    </location>
</feature>
<evidence type="ECO:0000259" key="3">
    <source>
        <dbReference type="Pfam" id="PF18201"/>
    </source>
</evidence>
<evidence type="ECO:0000313" key="4">
    <source>
        <dbReference type="EMBL" id="GHP11658.1"/>
    </source>
</evidence>